<name>A0A5D8Z7P4_9GAMM</name>
<feature type="transmembrane region" description="Helical" evidence="1">
    <location>
        <begin position="93"/>
        <end position="116"/>
    </location>
</feature>
<feature type="transmembrane region" description="Helical" evidence="1">
    <location>
        <begin position="5"/>
        <end position="25"/>
    </location>
</feature>
<accession>A0A5D8Z7P4</accession>
<proteinExistence type="predicted"/>
<dbReference type="Gene3D" id="1.20.210.10">
    <property type="entry name" value="Cytochrome c oxidase-like, subunit I domain"/>
    <property type="match status" value="1"/>
</dbReference>
<reference evidence="2 3" key="1">
    <citation type="submission" date="2019-08" db="EMBL/GenBank/DDBJ databases">
        <title>Draft genome sequence of Lysobacter sp. UKS-15.</title>
        <authorList>
            <person name="Im W.-T."/>
        </authorList>
    </citation>
    <scope>NUCLEOTIDE SEQUENCE [LARGE SCALE GENOMIC DNA]</scope>
    <source>
        <strain evidence="2 3">UKS-15</strain>
    </source>
</reference>
<dbReference type="Proteomes" id="UP000323164">
    <property type="component" value="Unassembled WGS sequence"/>
</dbReference>
<sequence>MNGTLFLRTSIVLLIVGIAMGMHMGMTQNFTFAPVHAHLNLAGGVLMFLAGLFYNSRPDIPSRWLAAHYVLHLLGSVLLPIGIYGSISGKPWAGPVVGPGALLVLAALLVFAANLFRRPPP</sequence>
<evidence type="ECO:0000256" key="1">
    <source>
        <dbReference type="SAM" id="Phobius"/>
    </source>
</evidence>
<keyword evidence="1" id="KW-1133">Transmembrane helix</keyword>
<keyword evidence="3" id="KW-1185">Reference proteome</keyword>
<dbReference type="OrthoDB" id="9808748at2"/>
<protein>
    <recommendedName>
        <fullName evidence="4">Cytochrome-c oxidase</fullName>
    </recommendedName>
</protein>
<dbReference type="RefSeq" id="WP_149352141.1">
    <property type="nucleotide sequence ID" value="NZ_VTRV01000030.1"/>
</dbReference>
<dbReference type="InterPro" id="IPR036927">
    <property type="entry name" value="Cyt_c_oxase-like_su1_sf"/>
</dbReference>
<feature type="transmembrane region" description="Helical" evidence="1">
    <location>
        <begin position="66"/>
        <end position="87"/>
    </location>
</feature>
<evidence type="ECO:0000313" key="2">
    <source>
        <dbReference type="EMBL" id="TZF90687.1"/>
    </source>
</evidence>
<evidence type="ECO:0000313" key="3">
    <source>
        <dbReference type="Proteomes" id="UP000323164"/>
    </source>
</evidence>
<keyword evidence="1" id="KW-0472">Membrane</keyword>
<dbReference type="EMBL" id="VTRV01000030">
    <property type="protein sequence ID" value="TZF90687.1"/>
    <property type="molecule type" value="Genomic_DNA"/>
</dbReference>
<feature type="transmembrane region" description="Helical" evidence="1">
    <location>
        <begin position="37"/>
        <end position="54"/>
    </location>
</feature>
<comment type="caution">
    <text evidence="2">The sequence shown here is derived from an EMBL/GenBank/DDBJ whole genome shotgun (WGS) entry which is preliminary data.</text>
</comment>
<keyword evidence="1" id="KW-0812">Transmembrane</keyword>
<dbReference type="AlphaFoldDB" id="A0A5D8Z7P4"/>
<organism evidence="2 3">
    <name type="scientific">Cognatilysobacter lacus</name>
    <dbReference type="NCBI Taxonomy" id="1643323"/>
    <lineage>
        <taxon>Bacteria</taxon>
        <taxon>Pseudomonadati</taxon>
        <taxon>Pseudomonadota</taxon>
        <taxon>Gammaproteobacteria</taxon>
        <taxon>Lysobacterales</taxon>
        <taxon>Lysobacteraceae</taxon>
        <taxon>Cognatilysobacter</taxon>
    </lineage>
</organism>
<gene>
    <name evidence="2" type="ORF">FW784_04365</name>
</gene>
<evidence type="ECO:0008006" key="4">
    <source>
        <dbReference type="Google" id="ProtNLM"/>
    </source>
</evidence>